<name>A0ABR2HC75_9EUKA</name>
<dbReference type="Pfam" id="PF00648">
    <property type="entry name" value="Peptidase_C2"/>
    <property type="match status" value="1"/>
</dbReference>
<evidence type="ECO:0000256" key="2">
    <source>
        <dbReference type="ARBA" id="ARBA00022670"/>
    </source>
</evidence>
<dbReference type="EMBL" id="JAPFFF010000034">
    <property type="protein sequence ID" value="KAK8843625.1"/>
    <property type="molecule type" value="Genomic_DNA"/>
</dbReference>
<evidence type="ECO:0000256" key="6">
    <source>
        <dbReference type="SAM" id="MobiDB-lite"/>
    </source>
</evidence>
<evidence type="ECO:0000313" key="9">
    <source>
        <dbReference type="Proteomes" id="UP001470230"/>
    </source>
</evidence>
<feature type="active site" evidence="5">
    <location>
        <position position="83"/>
    </location>
</feature>
<keyword evidence="2 5" id="KW-0645">Protease</keyword>
<dbReference type="InterPro" id="IPR038765">
    <property type="entry name" value="Papain-like_cys_pep_sf"/>
</dbReference>
<dbReference type="InterPro" id="IPR022684">
    <property type="entry name" value="Calpain_cysteine_protease"/>
</dbReference>
<gene>
    <name evidence="8" type="ORF">M9Y10_024685</name>
</gene>
<feature type="active site" evidence="5">
    <location>
        <position position="274"/>
    </location>
</feature>
<reference evidence="8 9" key="1">
    <citation type="submission" date="2024-04" db="EMBL/GenBank/DDBJ databases">
        <title>Tritrichomonas musculus Genome.</title>
        <authorList>
            <person name="Alves-Ferreira E."/>
            <person name="Grigg M."/>
            <person name="Lorenzi H."/>
            <person name="Galac M."/>
        </authorList>
    </citation>
    <scope>NUCLEOTIDE SEQUENCE [LARGE SCALE GENOMIC DNA]</scope>
    <source>
        <strain evidence="8 9">EAF2021</strain>
    </source>
</reference>
<keyword evidence="9" id="KW-1185">Reference proteome</keyword>
<dbReference type="PANTHER" id="PTHR10183:SF379">
    <property type="entry name" value="CALPAIN-5"/>
    <property type="match status" value="1"/>
</dbReference>
<dbReference type="Gene3D" id="3.90.70.10">
    <property type="entry name" value="Cysteine proteinases"/>
    <property type="match status" value="1"/>
</dbReference>
<evidence type="ECO:0000256" key="4">
    <source>
        <dbReference type="ARBA" id="ARBA00022807"/>
    </source>
</evidence>
<dbReference type="Proteomes" id="UP001470230">
    <property type="component" value="Unassembled WGS sequence"/>
</dbReference>
<dbReference type="SMART" id="SM00230">
    <property type="entry name" value="CysPc"/>
    <property type="match status" value="1"/>
</dbReference>
<dbReference type="PRINTS" id="PR00704">
    <property type="entry name" value="CALPAIN"/>
</dbReference>
<evidence type="ECO:0000256" key="3">
    <source>
        <dbReference type="ARBA" id="ARBA00022801"/>
    </source>
</evidence>
<organism evidence="8 9">
    <name type="scientific">Tritrichomonas musculus</name>
    <dbReference type="NCBI Taxonomy" id="1915356"/>
    <lineage>
        <taxon>Eukaryota</taxon>
        <taxon>Metamonada</taxon>
        <taxon>Parabasalia</taxon>
        <taxon>Tritrichomonadida</taxon>
        <taxon>Tritrichomonadidae</taxon>
        <taxon>Tritrichomonas</taxon>
    </lineage>
</organism>
<evidence type="ECO:0000313" key="8">
    <source>
        <dbReference type="EMBL" id="KAK8843625.1"/>
    </source>
</evidence>
<dbReference type="SUPFAM" id="SSF54001">
    <property type="entry name" value="Cysteine proteinases"/>
    <property type="match status" value="1"/>
</dbReference>
<evidence type="ECO:0000259" key="7">
    <source>
        <dbReference type="PROSITE" id="PS50203"/>
    </source>
</evidence>
<feature type="domain" description="Calpain catalytic" evidence="7">
    <location>
        <begin position="28"/>
        <end position="330"/>
    </location>
</feature>
<proteinExistence type="inferred from homology"/>
<protein>
    <recommendedName>
        <fullName evidence="7">Calpain catalytic domain-containing protein</fullName>
    </recommendedName>
</protein>
<keyword evidence="3 5" id="KW-0378">Hydrolase</keyword>
<keyword evidence="4 5" id="KW-0788">Thiol protease</keyword>
<evidence type="ECO:0000256" key="1">
    <source>
        <dbReference type="ARBA" id="ARBA00007623"/>
    </source>
</evidence>
<dbReference type="PANTHER" id="PTHR10183">
    <property type="entry name" value="CALPAIN"/>
    <property type="match status" value="1"/>
</dbReference>
<sequence length="619" mass="72050">MLNTFEDFEKEASKYGQIIFNYKSKGEVYTDPNFHPTKNIPEVGISFDSYIKWKRIDEIYKAPLFKPDLIHPDYIQQGHLGNCYFVTPLLHLSTQPHLIPYLFDHKPNIYFGKEKDSINIKCGAVVVYLHAFGRKTPVLIDTLLPTICDTPLFSRLKDSSKSAWFCLVEKAYAKLYGSYSEIETGTIFQSVYSLLGYYSRNIETFIHSDNLNKLYEKLLRNKQKGSIMEAGINKDWTEDSSEENLKKKGLVGNHSYLILDVKQIDSKNFICLKNPWGRTEWKGDWSDESDLWTPELKEKVGLNVRDDGTFWMIDNDFFKYFDQITISKPIPPNLRRKVICCEMLSRDVLKSIPAEERPHVVIERKNGTKGKIIIITERRHTILDKEGKLNPKHDLYCASGISMGIIIIYQPKVLCYYGKINSEKLEISFVRRDESSCSDDIYVSVYYDGDFDLYLKHKPDDLAPEIERVLNFDDFNLAKKEESNEKEQEEEENNSVNQSDVIKVEDQPSQKVKYYIRPLQKLPHKRFNLTKKHDIDQTEDGKKVLKKEGTEKKAKITNKESLKDDKSISFKSKSINKRKPIKNKNVKDQYNLLDEKALNATFKSIRDSVISSRYLDDKK</sequence>
<feature type="active site" evidence="5">
    <location>
        <position position="254"/>
    </location>
</feature>
<evidence type="ECO:0000256" key="5">
    <source>
        <dbReference type="PROSITE-ProRule" id="PRU00239"/>
    </source>
</evidence>
<dbReference type="PROSITE" id="PS50203">
    <property type="entry name" value="CALPAIN_CAT"/>
    <property type="match status" value="1"/>
</dbReference>
<accession>A0ABR2HC75</accession>
<comment type="caution">
    <text evidence="8">The sequence shown here is derived from an EMBL/GenBank/DDBJ whole genome shotgun (WGS) entry which is preliminary data.</text>
</comment>
<dbReference type="InterPro" id="IPR001300">
    <property type="entry name" value="Peptidase_C2_calpain_cat"/>
</dbReference>
<feature type="region of interest" description="Disordered" evidence="6">
    <location>
        <begin position="481"/>
        <end position="503"/>
    </location>
</feature>
<comment type="similarity">
    <text evidence="1">Belongs to the peptidase C2 family.</text>
</comment>